<evidence type="ECO:0000313" key="7">
    <source>
        <dbReference type="EMBL" id="TGY63247.1"/>
    </source>
</evidence>
<evidence type="ECO:0000256" key="3">
    <source>
        <dbReference type="ARBA" id="ARBA00022723"/>
    </source>
</evidence>
<feature type="domain" description="Peptidase M20 dimerisation" evidence="6">
    <location>
        <begin position="227"/>
        <end position="379"/>
    </location>
</feature>
<evidence type="ECO:0000256" key="2">
    <source>
        <dbReference type="ARBA" id="ARBA00022670"/>
    </source>
</evidence>
<dbReference type="Gene3D" id="1.10.150.900">
    <property type="match status" value="1"/>
</dbReference>
<dbReference type="InterPro" id="IPR047177">
    <property type="entry name" value="Pept_M20A"/>
</dbReference>
<dbReference type="SUPFAM" id="SSF55031">
    <property type="entry name" value="Bacterial exopeptidase dimerisation domain"/>
    <property type="match status" value="1"/>
</dbReference>
<comment type="similarity">
    <text evidence="1">Belongs to the peptidase M20A family.</text>
</comment>
<keyword evidence="3" id="KW-0479">Metal-binding</keyword>
<dbReference type="OrthoDB" id="3665926at2"/>
<dbReference type="AlphaFoldDB" id="A0A4S2F4A7"/>
<dbReference type="RefSeq" id="WP_136011874.1">
    <property type="nucleotide sequence ID" value="NZ_SRYE01000001.1"/>
</dbReference>
<dbReference type="GO" id="GO:0006508">
    <property type="term" value="P:proteolysis"/>
    <property type="evidence" value="ECO:0007669"/>
    <property type="project" value="UniProtKB-KW"/>
</dbReference>
<protein>
    <submittedName>
        <fullName evidence="7">M20/M25/M40 family metallo-hydrolase</fullName>
    </submittedName>
</protein>
<dbReference type="PANTHER" id="PTHR45962">
    <property type="entry name" value="N-FATTY-ACYL-AMINO ACID SYNTHASE/HYDROLASE PM20D1"/>
    <property type="match status" value="1"/>
</dbReference>
<accession>A0A4S2F4A7</accession>
<evidence type="ECO:0000256" key="4">
    <source>
        <dbReference type="ARBA" id="ARBA00022801"/>
    </source>
</evidence>
<dbReference type="EMBL" id="SRYE01000001">
    <property type="protein sequence ID" value="TGY63247.1"/>
    <property type="molecule type" value="Genomic_DNA"/>
</dbReference>
<dbReference type="InterPro" id="IPR002933">
    <property type="entry name" value="Peptidase_M20"/>
</dbReference>
<keyword evidence="8" id="KW-1185">Reference proteome</keyword>
<dbReference type="Gene3D" id="3.40.630.10">
    <property type="entry name" value="Zn peptidases"/>
    <property type="match status" value="1"/>
</dbReference>
<keyword evidence="4" id="KW-0378">Hydrolase</keyword>
<reference evidence="7 8" key="1">
    <citation type="submission" date="2019-04" db="EMBL/GenBank/DDBJ databases">
        <title>Microbes associate with the intestines of laboratory mice.</title>
        <authorList>
            <person name="Navarre W."/>
            <person name="Wong E."/>
            <person name="Huang K."/>
            <person name="Tropini C."/>
            <person name="Ng K."/>
            <person name="Yu B."/>
        </authorList>
    </citation>
    <scope>NUCLEOTIDE SEQUENCE [LARGE SCALE GENOMIC DNA]</scope>
    <source>
        <strain evidence="7 8">NM07_P-09</strain>
    </source>
</reference>
<dbReference type="Pfam" id="PF07687">
    <property type="entry name" value="M20_dimer"/>
    <property type="match status" value="1"/>
</dbReference>
<gene>
    <name evidence="7" type="ORF">E5334_01735</name>
</gene>
<name>A0A4S2F4A7_9ACTN</name>
<keyword evidence="5" id="KW-0862">Zinc</keyword>
<dbReference type="InterPro" id="IPR036264">
    <property type="entry name" value="Bact_exopeptidase_dim_dom"/>
</dbReference>
<dbReference type="Pfam" id="PF01546">
    <property type="entry name" value="Peptidase_M20"/>
    <property type="match status" value="1"/>
</dbReference>
<keyword evidence="2" id="KW-0645">Protease</keyword>
<evidence type="ECO:0000259" key="6">
    <source>
        <dbReference type="Pfam" id="PF07687"/>
    </source>
</evidence>
<dbReference type="GO" id="GO:0008233">
    <property type="term" value="F:peptidase activity"/>
    <property type="evidence" value="ECO:0007669"/>
    <property type="project" value="UniProtKB-KW"/>
</dbReference>
<dbReference type="GO" id="GO:0046872">
    <property type="term" value="F:metal ion binding"/>
    <property type="evidence" value="ECO:0007669"/>
    <property type="project" value="UniProtKB-KW"/>
</dbReference>
<comment type="caution">
    <text evidence="7">The sequence shown here is derived from an EMBL/GenBank/DDBJ whole genome shotgun (WGS) entry which is preliminary data.</text>
</comment>
<evidence type="ECO:0000313" key="8">
    <source>
        <dbReference type="Proteomes" id="UP000310263"/>
    </source>
</evidence>
<proteinExistence type="inferred from homology"/>
<sequence>MGTLGEPLPGGQDILGFFGPLNGGATDPEADRRLAQLLSFPTLAAQAYRTGDWSAFEAQRAWLEAAYPQVFSAASVELVEGAAGGGPQAMLLEIPGSNPQLAPLVLMAHQDVVPCVPGTQDHWTYGPFAGTADGTWIWGRGAVDMKVQLAGIFEALGRVLGSGAPLERGVIVALGHDEECLQEGARALAGRLEERGIRPAFLVDEGDYLIHDLASLGGSGHWMGVAIAEKGYADLWLSARSAGGHSSNPAGGTSLGRLCEAVTRVCHEVGQPRLTAPVAAMFRQLAPRISRGPIGELLQGDPARVEACGQALAELLARDPETYPLVCTTAAPTMMEGGSSAPNVLPQDMGAAINFRLLPGDSVAGLVAQVRDLVADLDVQVTLMEGANDPSCVSLEDGWGVDQLRQAAASLFCELDGTPIPLAPTLATGASDARMYEGCCDQCLRFSAFVGDEAEIVRGVHGTNERILSAAFAQGVAFLRDLVTGCCCGVPS</sequence>
<evidence type="ECO:0000256" key="1">
    <source>
        <dbReference type="ARBA" id="ARBA00006247"/>
    </source>
</evidence>
<evidence type="ECO:0000256" key="5">
    <source>
        <dbReference type="ARBA" id="ARBA00022833"/>
    </source>
</evidence>
<dbReference type="Proteomes" id="UP000310263">
    <property type="component" value="Unassembled WGS sequence"/>
</dbReference>
<organism evidence="7 8">
    <name type="scientific">Muricaecibacterium torontonense</name>
    <dbReference type="NCBI Taxonomy" id="3032871"/>
    <lineage>
        <taxon>Bacteria</taxon>
        <taxon>Bacillati</taxon>
        <taxon>Actinomycetota</taxon>
        <taxon>Coriobacteriia</taxon>
        <taxon>Coriobacteriales</taxon>
        <taxon>Atopobiaceae</taxon>
        <taxon>Muricaecibacterium</taxon>
    </lineage>
</organism>
<dbReference type="SUPFAM" id="SSF53187">
    <property type="entry name" value="Zn-dependent exopeptidases"/>
    <property type="match status" value="1"/>
</dbReference>
<dbReference type="Gene3D" id="3.30.70.360">
    <property type="match status" value="1"/>
</dbReference>
<dbReference type="InterPro" id="IPR011650">
    <property type="entry name" value="Peptidase_M20_dimer"/>
</dbReference>
<dbReference type="PANTHER" id="PTHR45962:SF1">
    <property type="entry name" value="N-FATTY-ACYL-AMINO ACID SYNTHASE_HYDROLASE PM20D1"/>
    <property type="match status" value="1"/>
</dbReference>